<dbReference type="SUPFAM" id="SSF57850">
    <property type="entry name" value="RING/U-box"/>
    <property type="match status" value="1"/>
</dbReference>
<sequence>MRRKKCLYQEPSVSSSTLLKTSTSFTKLCFPCLQNSESTQPLLVITASFMKFSNVDEECHIGCLAEELIVKRCLYDQRLHDMFGRARVGFDAFRIPCSHNFHGDCIKKWLRHGNCCPIC</sequence>
<evidence type="ECO:0000313" key="3">
    <source>
        <dbReference type="EMBL" id="KAG8473236.1"/>
    </source>
</evidence>
<accession>A0A8J5Y3A9</accession>
<dbReference type="AlphaFoldDB" id="A0A8J5Y3A9"/>
<keyword evidence="1" id="KW-0863">Zinc-finger</keyword>
<protein>
    <recommendedName>
        <fullName evidence="2">RING-type domain-containing protein</fullName>
    </recommendedName>
</protein>
<comment type="caution">
    <text evidence="3">The sequence shown here is derived from an EMBL/GenBank/DDBJ whole genome shotgun (WGS) entry which is preliminary data.</text>
</comment>
<evidence type="ECO:0000259" key="2">
    <source>
        <dbReference type="PROSITE" id="PS50089"/>
    </source>
</evidence>
<dbReference type="Pfam" id="PF13639">
    <property type="entry name" value="zf-RING_2"/>
    <property type="match status" value="1"/>
</dbReference>
<keyword evidence="4" id="KW-1185">Reference proteome</keyword>
<feature type="domain" description="RING-type" evidence="2">
    <location>
        <begin position="96"/>
        <end position="119"/>
    </location>
</feature>
<dbReference type="Gene3D" id="3.30.40.10">
    <property type="entry name" value="Zinc/RING finger domain, C3HC4 (zinc finger)"/>
    <property type="match status" value="1"/>
</dbReference>
<evidence type="ECO:0000256" key="1">
    <source>
        <dbReference type="PROSITE-ProRule" id="PRU00175"/>
    </source>
</evidence>
<dbReference type="GO" id="GO:0008270">
    <property type="term" value="F:zinc ion binding"/>
    <property type="evidence" value="ECO:0007669"/>
    <property type="project" value="UniProtKB-KW"/>
</dbReference>
<evidence type="ECO:0000313" key="4">
    <source>
        <dbReference type="Proteomes" id="UP000701853"/>
    </source>
</evidence>
<gene>
    <name evidence="3" type="ORF">CXB51_035259</name>
</gene>
<dbReference type="InterPro" id="IPR001841">
    <property type="entry name" value="Znf_RING"/>
</dbReference>
<dbReference type="Proteomes" id="UP000701853">
    <property type="component" value="Chromosome 13"/>
</dbReference>
<reference evidence="3 4" key="1">
    <citation type="journal article" date="2021" name="bioRxiv">
        <title>The Gossypium anomalum genome as a resource for cotton improvement and evolutionary analysis of hybrid incompatibility.</title>
        <authorList>
            <person name="Grover C.E."/>
            <person name="Yuan D."/>
            <person name="Arick M.A."/>
            <person name="Miller E.R."/>
            <person name="Hu G."/>
            <person name="Peterson D.G."/>
            <person name="Wendel J.F."/>
            <person name="Udall J.A."/>
        </authorList>
    </citation>
    <scope>NUCLEOTIDE SEQUENCE [LARGE SCALE GENOMIC DNA]</scope>
    <source>
        <strain evidence="3">JFW-Udall</strain>
        <tissue evidence="3">Leaf</tissue>
    </source>
</reference>
<dbReference type="InterPro" id="IPR013083">
    <property type="entry name" value="Znf_RING/FYVE/PHD"/>
</dbReference>
<dbReference type="EMBL" id="JAHUZN010000013">
    <property type="protein sequence ID" value="KAG8473236.1"/>
    <property type="molecule type" value="Genomic_DNA"/>
</dbReference>
<dbReference type="OrthoDB" id="4348522at2759"/>
<organism evidence="3 4">
    <name type="scientific">Gossypium anomalum</name>
    <dbReference type="NCBI Taxonomy" id="47600"/>
    <lineage>
        <taxon>Eukaryota</taxon>
        <taxon>Viridiplantae</taxon>
        <taxon>Streptophyta</taxon>
        <taxon>Embryophyta</taxon>
        <taxon>Tracheophyta</taxon>
        <taxon>Spermatophyta</taxon>
        <taxon>Magnoliopsida</taxon>
        <taxon>eudicotyledons</taxon>
        <taxon>Gunneridae</taxon>
        <taxon>Pentapetalae</taxon>
        <taxon>rosids</taxon>
        <taxon>malvids</taxon>
        <taxon>Malvales</taxon>
        <taxon>Malvaceae</taxon>
        <taxon>Malvoideae</taxon>
        <taxon>Gossypium</taxon>
    </lineage>
</organism>
<keyword evidence="1" id="KW-0479">Metal-binding</keyword>
<proteinExistence type="predicted"/>
<keyword evidence="1" id="KW-0862">Zinc</keyword>
<name>A0A8J5Y3A9_9ROSI</name>
<dbReference type="PROSITE" id="PS50089">
    <property type="entry name" value="ZF_RING_2"/>
    <property type="match status" value="1"/>
</dbReference>